<dbReference type="CDD" id="cd15696">
    <property type="entry name" value="ePHD1_KMT2C"/>
    <property type="match status" value="1"/>
</dbReference>
<keyword evidence="15" id="KW-0804">Transcription</keyword>
<keyword evidence="3" id="KW-0597">Phosphoprotein</keyword>
<feature type="compositionally biased region" description="Basic and acidic residues" evidence="21">
    <location>
        <begin position="2411"/>
        <end position="2423"/>
    </location>
</feature>
<dbReference type="InterPro" id="IPR037877">
    <property type="entry name" value="PHD3_KMT2C"/>
</dbReference>
<dbReference type="CDD" id="cd15511">
    <property type="entry name" value="PHD3_KMT2C"/>
    <property type="match status" value="1"/>
</dbReference>
<dbReference type="EMBL" id="JADDUC010000004">
    <property type="protein sequence ID" value="KAG0134543.1"/>
    <property type="molecule type" value="Genomic_DNA"/>
</dbReference>
<dbReference type="InterPro" id="IPR011011">
    <property type="entry name" value="Znf_FYVE_PHD"/>
</dbReference>
<proteinExistence type="predicted"/>
<dbReference type="CDD" id="cd15594">
    <property type="entry name" value="PHD2_KMT2C"/>
    <property type="match status" value="1"/>
</dbReference>
<evidence type="ECO:0000313" key="26">
    <source>
        <dbReference type="EMBL" id="KAI1242577.1"/>
    </source>
</evidence>
<keyword evidence="2" id="KW-0488">Methylation</keyword>
<evidence type="ECO:0000256" key="16">
    <source>
        <dbReference type="ARBA" id="ARBA00023242"/>
    </source>
</evidence>
<comment type="subcellular location">
    <subcellularLocation>
        <location evidence="1">Nucleus</location>
    </subcellularLocation>
</comment>
<feature type="compositionally biased region" description="Polar residues" evidence="21">
    <location>
        <begin position="5252"/>
        <end position="5261"/>
    </location>
</feature>
<keyword evidence="27" id="KW-1185">Reference proteome</keyword>
<feature type="domain" description="PHD-type" evidence="22">
    <location>
        <begin position="1031"/>
        <end position="1084"/>
    </location>
</feature>
<feature type="domain" description="PHD-type" evidence="22">
    <location>
        <begin position="1158"/>
        <end position="1213"/>
    </location>
</feature>
<feature type="region of interest" description="Disordered" evidence="21">
    <location>
        <begin position="73"/>
        <end position="141"/>
    </location>
</feature>
<dbReference type="GO" id="GO:0044666">
    <property type="term" value="C:MLL3/4 complex"/>
    <property type="evidence" value="ECO:0007669"/>
    <property type="project" value="InterPro"/>
</dbReference>
<feature type="region of interest" description="Disordered" evidence="21">
    <location>
        <begin position="743"/>
        <end position="808"/>
    </location>
</feature>
<comment type="catalytic activity">
    <reaction evidence="18">
        <text>L-lysyl(4)-[histone H3] + S-adenosyl-L-methionine = N(6)-methyl-L-lysyl(4)-[histone H3] + S-adenosyl-L-homocysteine + H(+)</text>
        <dbReference type="Rhea" id="RHEA:60264"/>
        <dbReference type="Rhea" id="RHEA-COMP:15543"/>
        <dbReference type="Rhea" id="RHEA-COMP:15547"/>
        <dbReference type="ChEBI" id="CHEBI:15378"/>
        <dbReference type="ChEBI" id="CHEBI:29969"/>
        <dbReference type="ChEBI" id="CHEBI:57856"/>
        <dbReference type="ChEBI" id="CHEBI:59789"/>
        <dbReference type="ChEBI" id="CHEBI:61929"/>
        <dbReference type="EC" id="2.1.1.364"/>
    </reaction>
    <physiologicalReaction direction="left-to-right" evidence="18">
        <dbReference type="Rhea" id="RHEA:60265"/>
    </physiologicalReaction>
</comment>
<keyword evidence="14 20" id="KW-0175">Coiled coil</keyword>
<feature type="domain" description="PHD-type" evidence="24">
    <location>
        <begin position="243"/>
        <end position="347"/>
    </location>
</feature>
<feature type="region of interest" description="Disordered" evidence="21">
    <location>
        <begin position="3572"/>
        <end position="3967"/>
    </location>
</feature>
<keyword evidence="6" id="KW-0949">S-adenosyl-L-methionine</keyword>
<dbReference type="FunFam" id="3.30.40.10:FF:000049">
    <property type="entry name" value="Histone-lysine N-methyltransferase"/>
    <property type="match status" value="1"/>
</dbReference>
<name>A0A835U0K7_9PASS</name>
<feature type="compositionally biased region" description="Low complexity" evidence="21">
    <location>
        <begin position="1480"/>
        <end position="1492"/>
    </location>
</feature>
<dbReference type="Proteomes" id="UP000618051">
    <property type="component" value="Unassembled WGS sequence"/>
</dbReference>
<evidence type="ECO:0000256" key="3">
    <source>
        <dbReference type="ARBA" id="ARBA00022553"/>
    </source>
</evidence>
<feature type="compositionally biased region" description="Polar residues" evidence="21">
    <location>
        <begin position="114"/>
        <end position="127"/>
    </location>
</feature>
<gene>
    <name evidence="26" type="ORF">IHE44_0000109</name>
    <name evidence="25" type="ORF">IHE44_007800</name>
</gene>
<feature type="compositionally biased region" description="Polar residues" evidence="21">
    <location>
        <begin position="183"/>
        <end position="194"/>
    </location>
</feature>
<dbReference type="CDD" id="cd15513">
    <property type="entry name" value="PHD5_KMT2C_like"/>
    <property type="match status" value="1"/>
</dbReference>
<dbReference type="Gene3D" id="1.10.30.10">
    <property type="entry name" value="High mobility group box domain"/>
    <property type="match status" value="1"/>
</dbReference>
<dbReference type="InterPro" id="IPR047004">
    <property type="entry name" value="KMT2C_PHD2"/>
</dbReference>
<feature type="compositionally biased region" description="Basic and acidic residues" evidence="21">
    <location>
        <begin position="1298"/>
        <end position="1344"/>
    </location>
</feature>
<feature type="compositionally biased region" description="Polar residues" evidence="21">
    <location>
        <begin position="1880"/>
        <end position="1889"/>
    </location>
</feature>
<feature type="compositionally biased region" description="Low complexity" evidence="21">
    <location>
        <begin position="2424"/>
        <end position="2433"/>
    </location>
</feature>
<feature type="compositionally biased region" description="Polar residues" evidence="21">
    <location>
        <begin position="2163"/>
        <end position="2182"/>
    </location>
</feature>
<feature type="domain" description="PHD-type" evidence="22">
    <location>
        <begin position="357"/>
        <end position="407"/>
    </location>
</feature>
<feature type="compositionally biased region" description="Polar residues" evidence="21">
    <location>
        <begin position="3679"/>
        <end position="3705"/>
    </location>
</feature>
<feature type="region of interest" description="Disordered" evidence="21">
    <location>
        <begin position="3047"/>
        <end position="3072"/>
    </location>
</feature>
<dbReference type="Pfam" id="PF05964">
    <property type="entry name" value="FYRN"/>
    <property type="match status" value="1"/>
</dbReference>
<feature type="compositionally biased region" description="Polar residues" evidence="21">
    <location>
        <begin position="1971"/>
        <end position="1980"/>
    </location>
</feature>
<evidence type="ECO:0000256" key="13">
    <source>
        <dbReference type="ARBA" id="ARBA00023015"/>
    </source>
</evidence>
<feature type="region of interest" description="Disordered" evidence="21">
    <location>
        <begin position="1880"/>
        <end position="2452"/>
    </location>
</feature>
<dbReference type="Pfam" id="PF00856">
    <property type="entry name" value="SET"/>
    <property type="match status" value="1"/>
</dbReference>
<dbReference type="SMART" id="SM00541">
    <property type="entry name" value="FYRN"/>
    <property type="match status" value="1"/>
</dbReference>
<evidence type="ECO:0000313" key="27">
    <source>
        <dbReference type="Proteomes" id="UP000618051"/>
    </source>
</evidence>
<evidence type="ECO:0000256" key="7">
    <source>
        <dbReference type="ARBA" id="ARBA00022723"/>
    </source>
</evidence>
<feature type="compositionally biased region" description="Polar residues" evidence="21">
    <location>
        <begin position="866"/>
        <end position="877"/>
    </location>
</feature>
<comment type="caution">
    <text evidence="25">The sequence shown here is derived from an EMBL/GenBank/DDBJ whole genome shotgun (WGS) entry which is preliminary data.</text>
</comment>
<dbReference type="CDD" id="cd15509">
    <property type="entry name" value="PHD1_KMT2C_like"/>
    <property type="match status" value="1"/>
</dbReference>
<dbReference type="GO" id="GO:0045944">
    <property type="term" value="P:positive regulation of transcription by RNA polymerase II"/>
    <property type="evidence" value="ECO:0007669"/>
    <property type="project" value="TreeGrafter"/>
</dbReference>
<reference evidence="25" key="1">
    <citation type="submission" date="2020-10" db="EMBL/GenBank/DDBJ databases">
        <title>Feather gene expression reveals the developmental basis of iridescence in African starlings.</title>
        <authorList>
            <person name="Rubenstein D.R."/>
        </authorList>
    </citation>
    <scope>NUCLEOTIDE SEQUENCE</scope>
    <source>
        <strain evidence="25">SS15</strain>
        <tissue evidence="25">Liver</tissue>
    </source>
</reference>
<dbReference type="PANTHER" id="PTHR45888:SF1">
    <property type="entry name" value="HISTONE-LYSINE N-METHYLTRANSFERASE 2C"/>
    <property type="match status" value="1"/>
</dbReference>
<evidence type="ECO:0000313" key="25">
    <source>
        <dbReference type="EMBL" id="KAG0134543.1"/>
    </source>
</evidence>
<feature type="compositionally biased region" description="Basic and acidic residues" evidence="21">
    <location>
        <begin position="743"/>
        <end position="753"/>
    </location>
</feature>
<dbReference type="PANTHER" id="PTHR45888">
    <property type="entry name" value="HL01030P-RELATED"/>
    <property type="match status" value="1"/>
</dbReference>
<evidence type="ECO:0000256" key="5">
    <source>
        <dbReference type="ARBA" id="ARBA00022679"/>
    </source>
</evidence>
<evidence type="ECO:0000256" key="19">
    <source>
        <dbReference type="PROSITE-ProRule" id="PRU00146"/>
    </source>
</evidence>
<dbReference type="Pfam" id="PF00628">
    <property type="entry name" value="PHD"/>
    <property type="match status" value="4"/>
</dbReference>
<feature type="compositionally biased region" description="Polar residues" evidence="21">
    <location>
        <begin position="2366"/>
        <end position="2385"/>
    </location>
</feature>
<dbReference type="FunFam" id="3.30.40.10:FF:000070">
    <property type="entry name" value="Histone-lysine N-methyltransferase"/>
    <property type="match status" value="1"/>
</dbReference>
<feature type="region of interest" description="Disordered" evidence="21">
    <location>
        <begin position="4082"/>
        <end position="4106"/>
    </location>
</feature>
<keyword evidence="11" id="KW-0156">Chromatin regulator</keyword>
<evidence type="ECO:0000256" key="6">
    <source>
        <dbReference type="ARBA" id="ARBA00022691"/>
    </source>
</evidence>
<feature type="compositionally biased region" description="Pro residues" evidence="21">
    <location>
        <begin position="3953"/>
        <end position="3967"/>
    </location>
</feature>
<keyword evidence="7" id="KW-0479">Metal-binding</keyword>
<keyword evidence="8" id="KW-0677">Repeat</keyword>
<accession>A0A835U0K7</accession>
<dbReference type="SMART" id="SM00317">
    <property type="entry name" value="SET"/>
    <property type="match status" value="1"/>
</dbReference>
<dbReference type="SMART" id="SM00249">
    <property type="entry name" value="PHD"/>
    <property type="match status" value="8"/>
</dbReference>
<dbReference type="Pfam" id="PF13832">
    <property type="entry name" value="zf-HC5HC2H_2"/>
    <property type="match status" value="1"/>
</dbReference>
<dbReference type="InterPro" id="IPR001214">
    <property type="entry name" value="SET_dom"/>
</dbReference>
<dbReference type="InterPro" id="IPR001965">
    <property type="entry name" value="Znf_PHD"/>
</dbReference>
<feature type="compositionally biased region" description="Polar residues" evidence="21">
    <location>
        <begin position="2981"/>
        <end position="2993"/>
    </location>
</feature>
<feature type="compositionally biased region" description="Low complexity" evidence="21">
    <location>
        <begin position="1983"/>
        <end position="2001"/>
    </location>
</feature>
<feature type="compositionally biased region" description="Low complexity" evidence="21">
    <location>
        <begin position="1911"/>
        <end position="1924"/>
    </location>
</feature>
<feature type="region of interest" description="Disordered" evidence="21">
    <location>
        <begin position="5340"/>
        <end position="5391"/>
    </location>
</feature>
<evidence type="ECO:0000256" key="8">
    <source>
        <dbReference type="ARBA" id="ARBA00022737"/>
    </source>
</evidence>
<dbReference type="GO" id="GO:0003713">
    <property type="term" value="F:transcription coactivator activity"/>
    <property type="evidence" value="ECO:0007669"/>
    <property type="project" value="TreeGrafter"/>
</dbReference>
<feature type="compositionally biased region" description="Polar residues" evidence="21">
    <location>
        <begin position="762"/>
        <end position="774"/>
    </location>
</feature>
<keyword evidence="13" id="KW-0805">Transcription regulation</keyword>
<feature type="region of interest" description="Disordered" evidence="21">
    <location>
        <begin position="3266"/>
        <end position="3299"/>
    </location>
</feature>
<dbReference type="InterPro" id="IPR034732">
    <property type="entry name" value="EPHD"/>
</dbReference>
<dbReference type="CDD" id="cd15600">
    <property type="entry name" value="PHD6_KMT2C"/>
    <property type="match status" value="1"/>
</dbReference>
<evidence type="ECO:0000259" key="24">
    <source>
        <dbReference type="PROSITE" id="PS51805"/>
    </source>
</evidence>
<feature type="region of interest" description="Disordered" evidence="21">
    <location>
        <begin position="2628"/>
        <end position="2783"/>
    </location>
</feature>
<feature type="region of interest" description="Disordered" evidence="21">
    <location>
        <begin position="849"/>
        <end position="882"/>
    </location>
</feature>
<keyword evidence="16" id="KW-0539">Nucleus</keyword>
<dbReference type="GO" id="GO:0140945">
    <property type="term" value="F:histone H3K4 monomethyltransferase activity"/>
    <property type="evidence" value="ECO:0007669"/>
    <property type="project" value="UniProtKB-EC"/>
</dbReference>
<evidence type="ECO:0000256" key="21">
    <source>
        <dbReference type="SAM" id="MobiDB-lite"/>
    </source>
</evidence>
<feature type="compositionally biased region" description="Pro residues" evidence="21">
    <location>
        <begin position="2334"/>
        <end position="2343"/>
    </location>
</feature>
<feature type="compositionally biased region" description="Basic and acidic residues" evidence="21">
    <location>
        <begin position="3457"/>
        <end position="3471"/>
    </location>
</feature>
<feature type="region of interest" description="Disordered" evidence="21">
    <location>
        <begin position="1480"/>
        <end position="1507"/>
    </location>
</feature>
<dbReference type="InterPro" id="IPR046341">
    <property type="entry name" value="SET_dom_sf"/>
</dbReference>
<protein>
    <recommendedName>
        <fullName evidence="17">[histone H3]-lysine(4) N-methyltransferase</fullName>
        <ecNumber evidence="17">2.1.1.364</ecNumber>
    </recommendedName>
</protein>
<evidence type="ECO:0000256" key="11">
    <source>
        <dbReference type="ARBA" id="ARBA00022853"/>
    </source>
</evidence>
<feature type="compositionally biased region" description="Polar residues" evidence="21">
    <location>
        <begin position="3047"/>
        <end position="3058"/>
    </location>
</feature>
<evidence type="ECO:0000256" key="12">
    <source>
        <dbReference type="ARBA" id="ARBA00022990"/>
    </source>
</evidence>
<feature type="compositionally biased region" description="Polar residues" evidence="21">
    <location>
        <begin position="792"/>
        <end position="806"/>
    </location>
</feature>
<dbReference type="OrthoDB" id="308383at2759"/>
<dbReference type="FunFam" id="3.30.40.10:FF:000080">
    <property type="entry name" value="Histone-lysine N-methyltransferase 2C"/>
    <property type="match status" value="1"/>
</dbReference>
<feature type="compositionally biased region" description="Polar residues" evidence="21">
    <location>
        <begin position="1925"/>
        <end position="1934"/>
    </location>
</feature>
<dbReference type="InterPro" id="IPR003888">
    <property type="entry name" value="FYrich_N"/>
</dbReference>
<sequence length="5391" mass="592092">MWLKGPFGMAFKATVSEICSAGSSGLGNHLLLQLLSPAALPGQCSDAQRRSWLGAGSWQSTLTLGRMVVETPRSRGKTAVEDEDSMDGLEAAETENTVETEVKEQSAEEDAQTEVESTKQLTPVLQHSLSEESTSSTASVGVEARTSEQLCAFCYCGERSSLGQGDLKQFSPTPGYVIPWKNQPLNKSEASDSTDGACERTPRQNSVPRKQRGQKKSRSSIASCTSVSTQTASDDQVVKFWDELSLVGLPDDIDVQALFEPTGHCWAHHRCAEWSVGVCQTEEQLLLNVDKAVVSGSTERCAFCKHLGATIKCCEEKCTQMYHYPCAAGAGTFQDFSNLSLLCPDHIDQAPERSKEEANCAVCDSPGDLLDQLFCTTCGQHYHGMCLDIQVTPLKRAGWQCPDCKVCQNCKHSGEDNKMLVCDTCDKGYHTFCLQPVMDAVPTNGWKCKNCRVCAECGTRTSCQWHHNCLVCDSCYQQQDNLSCPFCEKLCLQDFQKDMLHCHMCKRWIHIECDRSPGSELESQLKDYICTLCRQGEGDQTQSCDVMNTSELIPESDSLTACTNEMEMESGGEDMVFQEQPITGDGPDQESAVGCVTEEHQKLFFLFHSEPLIWLYLITGISPEEKTTQLEAEVSVEINSAEMEMSPKKTPASGDSQTEKMMEVVESVQAVAQQELDKQAEETQLPLGGSVGVSEVSTADSRSLSAVPETMTVTPEMLETERKGDISVPVEQKLEIIKVQKDVEKEETHEKSEAPALLEVETTASNGGVANNSPVGDKPIKPPAETCPSLPPSLNLNKTNVSSSPDVSLDLHSARDVQHSQPPVLPPAAGSALPTTYISVTPKIGMGKPAITKRKFSPGRPRSRQGAWSTNNTVSPPSWSPDISEGRDIFKSRQLPGSAIWSIKVGRGSGFPGKRRPRGAGLSGRGGRGRSKLKNGVGAVVIPGVTTMDISSNKDEEENSMHNTVVLFSNSDKFTLHQVRIKITIFHFVSVLLIRNKRVKLYSKLVGFYSSMFSECSVWHVLRVSCSVSLQDMCVVCGSFGQGAEGRLLACSQCGQCYHPYCVSIKITKVVLSKGWRCLECTVCEACGKATDPGRLLLCDDCDISYHTYCLDPPLQTVPKGGWKCKWCVWCRHCGATSPGLRCEWQNNYTQCAPCASLSTCPICYRMYRDEELIIQCRQCDRWMHAICQNLNTEEEVENIADMGFDCTICRPYIPPTNVPSLDCCDSSVGAQIISKSKELDPPKTYTQDGVCLTESGMSQLQSLTVTVPRRKRTKPKLKLKIINQNSVAVLQTPPDAQSEHSRDGEMDDSREGDLMDCDGKSDSSPEREAVDDDTKVAEGADGIKKRKRKPYRPGIGGFMVRQRSRTGQGKTKRSLSRKDSSGSVSEQLPGRDEGWTEQLPDTPVEESTPASENTEKIKKRYRKKKNKLEETFPAYLQEAFFGKDLLDTSRQNKMSLDNLPEESLQLSCKTNLATSFLDPSSDPLLSSTSTPAQAKLGPQGSTDDPLADLSEVLNTDDDILGILSDDLVKSGDHSAGLDIGPISDDPSSLPQPNVSQSSRPPLSEEQLDGILSPELDKMVTDGNFFVLILGVLQNLCAILGKLYKIPELGGKDVEDLFTAVLSPAAPQPAPLPQPPPPPQLMSLHSQGENAFPRVPLMNGLIGPNPHLPHTALAAGGGLGTFSPITQQPYTDARDKNPAFNPMVSDPNSSWAPTAPPLEGEGDTMSNAQRSTLKWEKEEALGEMATVAPVLYTNINFPNLKEEFPDWATRVKQIAKLWRKASSQERAPYVVRTVPTCFCMLPANIHFIYKVVLFCFVFNNSSCRFIQMSNDSMKRQQQQDSIDPSSRIDSDLFKDPLKQRESEHEQEWKFRQDLFTKQQLPATPTSASSDDVFLKPQAPPPTPSRIPVHDSLSQSQTPQTSSQQMFSPGSTNTRPPSPMDPYAKMVGTPRPAPINQNFVRRNTIVPLDSCAAQSSMSREPSGSRPSPVRDSCSSSPGSSDPYAKPPDTPRPVMPSEQFSKPLGVPRSPVVMEQPGKVPLAAGSSDPFTKPAPRTDTFQRQRVTSADAYARPPLTPTPAPVDGSPGPFKTPLRPPQSPQDPYSSMPATPRRVAVDPYERPPLTPRPVDNFSHSQANDPYSQPPLTPHPAIKEPFAHPPRVVRQQGDSFPQSGPISRPASQDPYSQPPGTPRPVADPYAQPPGTPRPTTVDPYMQQPPTPRPAQPADLFAQSPANQRHSDPYAQPPGTPRPVLNDPYSQQPATPRPGIPESFNRPAMTRPGLIPNRDPFLQTPQSRLQGTFVRPSDPCSQTPRSAGPAITDSFSHGAATPAHDPYDQPPMTPRPQPESFGTGQLAHDAAEQPRPGSEGTFSASGNSPMTSQGQQFPKVSQVPGPAPTTGVTDTQNTMNMSQADTEKLRQRQKLREIILQQQQQKKNAVRQEKALQDTAAPPHAAPLQHWQQDNLNQIFNRPPPPYPGNIRSSVVPPGGPRFSMYPKDQRGPFPGDGQFNRPQFPGDMNTMGMRPHGLRYGFPGGGHGPPSGQERFLGPQQPMQRPGVPPQLRRSLSIDMPRPVNSPQVNSTSGISQHFPPQGIAVQQHNILGQAFIELRHRAPDGRPRLPFSPAAPVLDAAAQHQRHPGFLPRQDFPGPRQAEPLTHNSQGIPNQLQMSASLEHMSQSQQDQINPENPPALVMRSLGQPVADAFPGPSLSTSAPSDESANLQIPNQPSDGLEEKLDPDDPAVKDLDVKDLDGVEVKDLDDEDLENLNLDTEDGKGDELDTLDNLETNDPHLDDLLRSGEFDLIAYTDPDLDVGDKKGMFNEELDLSVPIDDKLDIQGKAEEPKQKEQGDTAVAPAETQSPPKKSATENEIKTEVLSPNTQEEKKKENEKGDGNTESTSTQQAAEVELKDGEKAPLQPANPEFPDKTPAVPSQDTTVPSPDAQGSAPLPVQGAVSSCSISGSTPVLSSLLSSESSDNAEARTLGSPSQSLPPTQMNHGAGIPQTLMTPAGQILENTLNSNLPMVPRMNHNFSQGSPNPGFIQGQSSNHNFGTGQTSNQTVAVPNRPGPSGISGPQQMMLPQPLAQQQNRERPLLLEEQPLLLQDLLDQERQEQQQQRQMQAMIRQRSEPFFPNIDFDAITDPIMKAKMVALKGINKVMAQSNMGMPPMVMNRFPFMGQPVSGAQTGEGQNHMQQAITQDGNLAPQISRPNPPNFGPGFVSKTRSYHTSFPFSLDDSQRKQYEEWLQDTQQLLQMQQKYLEEQIGAHRKSKKALSAKQRTAKKAGREFPEEDAEQLKHVTEQQSMVQKQLDQIRKQQKEHAELIEEYRIKQQQQQQQCGMAPHSIMPGVQAQPPMVPGGTAPAMNQQSFPMVAQQLQHQQHAVVIPGQSNPTRMPNLSGWQSTNTPASHISMNPARMQPPMTPLPITPGPPPPVPGPNAAAQSGPPPRVEFEDNNPFSESFQERERKERLREQQERQRIQLMQEVDRQRALQQRMELEQHSMMGPELNNKTSLSQIPFFNSELPCDFMQTPRPLQPSPQQQQQMGQILQQGAVTSPPATSFMQSTERRPVGPAAFGPDASAVPGGAPSFHNVKQTHGNLPGAAFTQNQVRPPFPSAVPSSPVLGGSAPCGSDTGVPQAANIPVSGPSLIQLYSDIIPEEKGKKKRTRKKKKDDDAESIKAPSTPHSDITAPSTPTISDATSTPTVNTPNEPRHQDEQESLELMGPSTSNTGESQSSPELEGKLPSSSSSSVSQKQPGGNAEAEKAKTDTPTSLQEVKLEKAETDQCSGQTEPKPENASSIKVEEDKVTSQPTSSAPSPAQPPSAPAAKGESGNELLKHLLKNKKSSSLLSQKPENSGRAEEEASGDKKLAEKQSPAEGMQTAGAQMQGAFGCSNSQLQRTDVGPETKKQRNKRAQRTGEKAAPRSKKRKKEEEEKQAVYPNADTFIQLKQQNNLSNPPTPPASLPPTPPPVACQKLVNGFATTEELAGKAGVLGGHDVTKALGPKQFQLPFRPQDDLLARAMAQGPKTVDVPASLPTPPHNNQEELRVQDHCEDRDTPDSFVPSSSPESVVGMEISRYPDLSVVKEENPEPVPSPIIPILPSSTGKGSEAKRNYIKSEPGSGALPGSGFFSSQLGPSQNGPKSGLISVAITLHPTAAENISSVVAAFSNLLHVRIPNSYEVSNAPDVPSSMAATNTHRGNPSMEYRQHLLLQGPQAGSMAPARMVGPYGLKQLNVPFPANSNGLAGYKDHSQNMAEGSALRPRWCSHCKVVVLGSGVRKSFKDLPFLKQDSQEGSDKMKDIVFCSNNCFVLYSAAVQAKNSENKESVPTLPQSPMKERPPKAFHQYSNNISTLDVHCLPQLQEKVSPPSSPPIMFPPAFEAAKVEAKPDELKVTVKLKPRLKAIHSSLEDCRPPSKKWKGMKWKKWSIQIVIPKGSFKPPCEEEIDEFLKKLGTTLKPDPVPKDYRKCCFCHEEGDGLTDGPARLLNLDLDLWVHLNCALWSTEVYETQAGALINVELALRRGLQMKCMFCHKMGATSGCHRLRCTNIYHFTCAIKAQCMFFKDKTMLCPMHKPKGTHEQELSYFAVFRRVYVQRDEVRQIASIVQRGERDHTFRVGSLIFHAVGQLLPQQMQAFHSSKALFPVGYEASRLYWSMRYANRRCRYLCSIEEKDGLPLFVIKVVEQGHEDLVLTDTTPKGVWDKILEPVASVRKESEMLQLFPGYLKGEDLFGLTVSAVARIAESLPGVEACENYTFRYGRNPLMELPLAINPTGCARAEPKMSTHVKRPHTLNSTSTSKSFQSTVTGELNAPYSKQFVHSKSSQYRKMKTEWKSNVYLARSRIQGLGLYAARDIEKHTMVIEYIGTIIRNEVANRKEKLYESQNRGVYMFRIDNDHVIDATLTGGPARYINHSCAPNCVAEVVTFERGHKIIISSSRRIQKGEEGEKNHFWKYTFLHKRNCLTWAKNRWLTCRKAGGHYECKTEITSEREKSKVLATALFDKGAGPLIKENVLNKISNVGKKNTKNTTKKEFFEVYRVLWVLEFVETDLEDQHLRIKIFYIYNILLLSFEVSGFCFFQDLSAGSSHSNTGPHSGSPAYPCSPAGNRPLAQGWVFPAEISHSLRWAWLCGCTRSLCGQEFPAGTTDTVQNSITSICSWKPALVLVTAASDFLHWEQKVKNLGSLIFFTVFFFLKRQHKGNRRKGQARLLHDVAATTNGTEKPRTWLGAAVPAPAAVRMNQPGINEAAAHPSTPAKTGISHTASTQAASAGPGRWLKDQTVWHKRISSLQKDVALGRARLSWHFRDPNCTFPGKAVAVGWETRPTMLLRKNTLGKSSFPLLQELPHTEEAEAGSQRNTKINENREVEEKTQKLPGKPSKMSGREKRSENKGRPKLSEH</sequence>
<feature type="compositionally biased region" description="Low complexity" evidence="21">
    <location>
        <begin position="2957"/>
        <end position="2972"/>
    </location>
</feature>
<feature type="compositionally biased region" description="Basic and acidic residues" evidence="21">
    <location>
        <begin position="2878"/>
        <end position="2890"/>
    </location>
</feature>
<dbReference type="InterPro" id="IPR013083">
    <property type="entry name" value="Znf_RING/FYVE/PHD"/>
</dbReference>
<dbReference type="FunFam" id="1.10.30.10:FF:000009">
    <property type="entry name" value="Histone-lysine N-methyltransferase"/>
    <property type="match status" value="1"/>
</dbReference>
<feature type="compositionally biased region" description="Basic residues" evidence="21">
    <location>
        <begin position="209"/>
        <end position="218"/>
    </location>
</feature>
<dbReference type="EC" id="2.1.1.364" evidence="17"/>
<dbReference type="Pfam" id="PF05965">
    <property type="entry name" value="FYRC"/>
    <property type="match status" value="1"/>
</dbReference>
<evidence type="ECO:0000256" key="9">
    <source>
        <dbReference type="ARBA" id="ARBA00022771"/>
    </source>
</evidence>
<dbReference type="PROSITE" id="PS50016">
    <property type="entry name" value="ZF_PHD_2"/>
    <property type="match status" value="6"/>
</dbReference>
<feature type="compositionally biased region" description="Low complexity" evidence="21">
    <location>
        <begin position="3804"/>
        <end position="3813"/>
    </location>
</feature>
<dbReference type="InterPro" id="IPR041967">
    <property type="entry name" value="KMT2C_ePHD1"/>
</dbReference>
<evidence type="ECO:0000256" key="4">
    <source>
        <dbReference type="ARBA" id="ARBA00022603"/>
    </source>
</evidence>
<dbReference type="PROSITE" id="PS50280">
    <property type="entry name" value="SET"/>
    <property type="match status" value="1"/>
</dbReference>
<feature type="compositionally biased region" description="Polar residues" evidence="21">
    <location>
        <begin position="2396"/>
        <end position="2410"/>
    </location>
</feature>
<feature type="domain" description="PHD-type" evidence="22">
    <location>
        <begin position="466"/>
        <end position="536"/>
    </location>
</feature>
<dbReference type="PROSITE" id="PS51543">
    <property type="entry name" value="FYRC"/>
    <property type="match status" value="1"/>
</dbReference>
<feature type="domain" description="SET" evidence="23">
    <location>
        <begin position="4829"/>
        <end position="4945"/>
    </location>
</feature>
<feature type="domain" description="PHD-type" evidence="22">
    <location>
        <begin position="1081"/>
        <end position="1131"/>
    </location>
</feature>
<dbReference type="EMBL" id="JADDUC020000001">
    <property type="protein sequence ID" value="KAI1242577.1"/>
    <property type="molecule type" value="Genomic_DNA"/>
</dbReference>
<dbReference type="SUPFAM" id="SSF82199">
    <property type="entry name" value="SET domain"/>
    <property type="match status" value="1"/>
</dbReference>
<feature type="domain" description="PHD-type" evidence="22">
    <location>
        <begin position="404"/>
        <end position="454"/>
    </location>
</feature>
<dbReference type="GO" id="GO:0032259">
    <property type="term" value="P:methylation"/>
    <property type="evidence" value="ECO:0007669"/>
    <property type="project" value="UniProtKB-KW"/>
</dbReference>
<feature type="region of interest" description="Disordered" evidence="21">
    <location>
        <begin position="1285"/>
        <end position="1419"/>
    </location>
</feature>
<dbReference type="FunFam" id="3.30.40.10:FF:000095">
    <property type="entry name" value="Histone-lysine N-methyltransferase 2C"/>
    <property type="match status" value="1"/>
</dbReference>
<keyword evidence="4" id="KW-0489">Methyltransferase</keyword>
<feature type="compositionally biased region" description="Pro residues" evidence="21">
    <location>
        <begin position="3418"/>
        <end position="3432"/>
    </location>
</feature>
<feature type="region of interest" description="Disordered" evidence="21">
    <location>
        <begin position="3418"/>
        <end position="3471"/>
    </location>
</feature>
<keyword evidence="12" id="KW-0007">Acetylation</keyword>
<feature type="compositionally biased region" description="Acidic residues" evidence="21">
    <location>
        <begin position="81"/>
        <end position="98"/>
    </location>
</feature>
<evidence type="ECO:0000256" key="14">
    <source>
        <dbReference type="ARBA" id="ARBA00023054"/>
    </source>
</evidence>
<keyword evidence="10" id="KW-0862">Zinc</keyword>
<dbReference type="InterPro" id="IPR036910">
    <property type="entry name" value="HMG_box_dom_sf"/>
</dbReference>
<feature type="compositionally biased region" description="Polar residues" evidence="21">
    <location>
        <begin position="2891"/>
        <end position="2900"/>
    </location>
</feature>
<evidence type="ECO:0000256" key="1">
    <source>
        <dbReference type="ARBA" id="ARBA00004123"/>
    </source>
</evidence>
<evidence type="ECO:0000256" key="10">
    <source>
        <dbReference type="ARBA" id="ARBA00022833"/>
    </source>
</evidence>
<dbReference type="Gene3D" id="3.30.40.10">
    <property type="entry name" value="Zinc/RING finger domain, C3HC4 (zinc finger)"/>
    <property type="match status" value="7"/>
</dbReference>
<dbReference type="SUPFAM" id="SSF57903">
    <property type="entry name" value="FYVE/PHD zinc finger"/>
    <property type="match status" value="5"/>
</dbReference>
<evidence type="ECO:0000259" key="22">
    <source>
        <dbReference type="PROSITE" id="PS50016"/>
    </source>
</evidence>
<feature type="region of interest" description="Disordered" evidence="21">
    <location>
        <begin position="1535"/>
        <end position="1566"/>
    </location>
</feature>
<keyword evidence="5" id="KW-0808">Transferase</keyword>
<evidence type="ECO:0000256" key="20">
    <source>
        <dbReference type="SAM" id="Coils"/>
    </source>
</evidence>
<dbReference type="Gene3D" id="2.170.270.10">
    <property type="entry name" value="SET domain"/>
    <property type="match status" value="1"/>
</dbReference>
<dbReference type="SMART" id="SM00542">
    <property type="entry name" value="FYRC"/>
    <property type="match status" value="1"/>
</dbReference>
<organism evidence="25">
    <name type="scientific">Lamprotornis superbus</name>
    <dbReference type="NCBI Taxonomy" id="245042"/>
    <lineage>
        <taxon>Eukaryota</taxon>
        <taxon>Metazoa</taxon>
        <taxon>Chordata</taxon>
        <taxon>Craniata</taxon>
        <taxon>Vertebrata</taxon>
        <taxon>Euteleostomi</taxon>
        <taxon>Archelosauria</taxon>
        <taxon>Archosauria</taxon>
        <taxon>Dinosauria</taxon>
        <taxon>Saurischia</taxon>
        <taxon>Theropoda</taxon>
        <taxon>Coelurosauria</taxon>
        <taxon>Aves</taxon>
        <taxon>Neognathae</taxon>
        <taxon>Neoaves</taxon>
        <taxon>Telluraves</taxon>
        <taxon>Australaves</taxon>
        <taxon>Passeriformes</taxon>
        <taxon>Sturnidae</taxon>
        <taxon>Lamprotornis</taxon>
    </lineage>
</organism>
<dbReference type="Pfam" id="PF13771">
    <property type="entry name" value="zf-HC5HC2H"/>
    <property type="match status" value="1"/>
</dbReference>
<feature type="compositionally biased region" description="Basic residues" evidence="21">
    <location>
        <begin position="851"/>
        <end position="863"/>
    </location>
</feature>
<feature type="compositionally biased region" description="Basic and acidic residues" evidence="21">
    <location>
        <begin position="2738"/>
        <end position="2754"/>
    </location>
</feature>
<dbReference type="Gene3D" id="3.30.160.360">
    <property type="match status" value="1"/>
</dbReference>
<feature type="region of interest" description="Disordered" evidence="21">
    <location>
        <begin position="5240"/>
        <end position="5265"/>
    </location>
</feature>
<dbReference type="InterPro" id="IPR019787">
    <property type="entry name" value="Znf_PHD-finger"/>
</dbReference>
<feature type="compositionally biased region" description="Polar residues" evidence="21">
    <location>
        <begin position="1546"/>
        <end position="1561"/>
    </location>
</feature>
<feature type="compositionally biased region" description="Pro residues" evidence="21">
    <location>
        <begin position="2003"/>
        <end position="2012"/>
    </location>
</feature>
<dbReference type="FunFam" id="3.30.40.10:FF:000064">
    <property type="entry name" value="Histone-lysine N-methyltransferase 2C"/>
    <property type="match status" value="1"/>
</dbReference>
<feature type="compositionally biased region" description="Basic and acidic residues" evidence="21">
    <location>
        <begin position="5352"/>
        <end position="5364"/>
    </location>
</feature>
<feature type="compositionally biased region" description="Basic and acidic residues" evidence="21">
    <location>
        <begin position="5374"/>
        <end position="5391"/>
    </location>
</feature>
<dbReference type="FunFam" id="3.30.160.360:FF:000001">
    <property type="entry name" value="Histone-lysine N-methyltransferase"/>
    <property type="match status" value="1"/>
</dbReference>
<feature type="coiled-coil region" evidence="20">
    <location>
        <begin position="3302"/>
        <end position="3329"/>
    </location>
</feature>
<reference evidence="26 27" key="2">
    <citation type="journal article" date="2021" name="J. Hered.">
        <title>Feather Gene Expression Elucidates the Developmental Basis of Plumage Iridescence in African Starlings.</title>
        <authorList>
            <person name="Rubenstein D.R."/>
            <person name="Corvelo A."/>
            <person name="MacManes M.D."/>
            <person name="Maia R."/>
            <person name="Narzisi G."/>
            <person name="Rousaki A."/>
            <person name="Vandenabeele P."/>
            <person name="Shawkey M.D."/>
            <person name="Solomon J."/>
        </authorList>
    </citation>
    <scope>NUCLEOTIDE SEQUENCE [LARGE SCALE GENOMIC DNA]</scope>
    <source>
        <strain evidence="26">SS15</strain>
    </source>
</reference>
<feature type="compositionally biased region" description="Polar residues" evidence="21">
    <location>
        <begin position="2654"/>
        <end position="2683"/>
    </location>
</feature>
<feature type="region of interest" description="Disordered" evidence="21">
    <location>
        <begin position="179"/>
        <end position="227"/>
    </location>
</feature>
<dbReference type="PROSITE" id="PS51542">
    <property type="entry name" value="FYRN"/>
    <property type="match status" value="1"/>
</dbReference>
<feature type="compositionally biased region" description="Basic and acidic residues" evidence="21">
    <location>
        <begin position="3280"/>
        <end position="3296"/>
    </location>
</feature>
<feature type="region of interest" description="Disordered" evidence="21">
    <location>
        <begin position="4317"/>
        <end position="4336"/>
    </location>
</feature>
<evidence type="ECO:0000256" key="15">
    <source>
        <dbReference type="ARBA" id="ARBA00023163"/>
    </source>
</evidence>
<feature type="compositionally biased region" description="Polar residues" evidence="21">
    <location>
        <begin position="2706"/>
        <end position="2726"/>
    </location>
</feature>
<feature type="compositionally biased region" description="Polar residues" evidence="21">
    <location>
        <begin position="3721"/>
        <end position="3730"/>
    </location>
</feature>
<evidence type="ECO:0000259" key="23">
    <source>
        <dbReference type="PROSITE" id="PS50280"/>
    </source>
</evidence>
<feature type="region of interest" description="Disordered" evidence="21">
    <location>
        <begin position="2805"/>
        <end position="2997"/>
    </location>
</feature>
<dbReference type="InterPro" id="IPR041968">
    <property type="entry name" value="KMT2C_ePHD2"/>
</dbReference>
<dbReference type="InterPro" id="IPR003889">
    <property type="entry name" value="FYrich_C"/>
</dbReference>
<dbReference type="FunFam" id="3.30.40.10:FF:000002">
    <property type="entry name" value="Histone-lysine N-methyltransferase"/>
    <property type="match status" value="1"/>
</dbReference>
<feature type="compositionally biased region" description="Basic and acidic residues" evidence="21">
    <location>
        <begin position="3851"/>
        <end position="3867"/>
    </location>
</feature>
<feature type="compositionally biased region" description="Basic residues" evidence="21">
    <location>
        <begin position="3266"/>
        <end position="3279"/>
    </location>
</feature>
<feature type="compositionally biased region" description="Polar residues" evidence="21">
    <location>
        <begin position="2129"/>
        <end position="2138"/>
    </location>
</feature>
<evidence type="ECO:0000256" key="18">
    <source>
        <dbReference type="ARBA" id="ARBA00049353"/>
    </source>
</evidence>
<feature type="domain" description="PHD-type" evidence="24">
    <location>
        <begin position="4461"/>
        <end position="4569"/>
    </location>
</feature>
<reference evidence="26" key="3">
    <citation type="submission" date="2022-01" db="EMBL/GenBank/DDBJ databases">
        <authorList>
            <person name="Rubenstein D.R."/>
        </authorList>
    </citation>
    <scope>NUCLEOTIDE SEQUENCE</scope>
    <source>
        <strain evidence="26">SS15</strain>
        <tissue evidence="26">Liver</tissue>
    </source>
</reference>
<feature type="compositionally biased region" description="Low complexity" evidence="21">
    <location>
        <begin position="3731"/>
        <end position="3754"/>
    </location>
</feature>
<evidence type="ECO:0000256" key="17">
    <source>
        <dbReference type="ARBA" id="ARBA00023620"/>
    </source>
</evidence>
<dbReference type="CDD" id="cd15697">
    <property type="entry name" value="ePHD2_KMT2C"/>
    <property type="match status" value="1"/>
</dbReference>
<evidence type="ECO:0000256" key="2">
    <source>
        <dbReference type="ARBA" id="ARBA00022481"/>
    </source>
</evidence>
<keyword evidence="9 19" id="KW-0863">Zinc-finger</keyword>
<feature type="compositionally biased region" description="Basic and acidic residues" evidence="21">
    <location>
        <begin position="2827"/>
        <end position="2846"/>
    </location>
</feature>
<feature type="region of interest" description="Disordered" evidence="21">
    <location>
        <begin position="906"/>
        <end position="933"/>
    </location>
</feature>
<dbReference type="GO" id="GO:0008270">
    <property type="term" value="F:zinc ion binding"/>
    <property type="evidence" value="ECO:0007669"/>
    <property type="project" value="UniProtKB-KW"/>
</dbReference>
<dbReference type="PROSITE" id="PS51805">
    <property type="entry name" value="EPHD"/>
    <property type="match status" value="2"/>
</dbReference>
<dbReference type="InterPro" id="IPR047005">
    <property type="entry name" value="KMT2C_PHD6"/>
</dbReference>